<dbReference type="InterPro" id="IPR043129">
    <property type="entry name" value="ATPase_NBD"/>
</dbReference>
<protein>
    <recommendedName>
        <fullName evidence="1">SHS2 domain-containing protein</fullName>
    </recommendedName>
</protein>
<dbReference type="InterPro" id="IPR003494">
    <property type="entry name" value="SHS2_FtsA"/>
</dbReference>
<accession>A0A2H0YMX4</accession>
<gene>
    <name evidence="2" type="ORF">COT33_00235</name>
</gene>
<reference evidence="3" key="1">
    <citation type="submission" date="2017-09" db="EMBL/GenBank/DDBJ databases">
        <title>Depth-based differentiation of microbial function through sediment-hosted aquifers and enrichment of novel symbionts in the deep terrestrial subsurface.</title>
        <authorList>
            <person name="Probst A.J."/>
            <person name="Ladd B."/>
            <person name="Jarett J.K."/>
            <person name="Geller-Mcgrath D.E."/>
            <person name="Sieber C.M.K."/>
            <person name="Emerson J.B."/>
            <person name="Anantharaman K."/>
            <person name="Thomas B.C."/>
            <person name="Malmstrom R."/>
            <person name="Stieglmeier M."/>
            <person name="Klingl A."/>
            <person name="Woyke T."/>
            <person name="Ryan C.M."/>
            <person name="Banfield J.F."/>
        </authorList>
    </citation>
    <scope>NUCLEOTIDE SEQUENCE [LARGE SCALE GENOMIC DNA]</scope>
</reference>
<dbReference type="SUPFAM" id="SSF53067">
    <property type="entry name" value="Actin-like ATPase domain"/>
    <property type="match status" value="2"/>
</dbReference>
<evidence type="ECO:0000313" key="3">
    <source>
        <dbReference type="Proteomes" id="UP000230088"/>
    </source>
</evidence>
<comment type="caution">
    <text evidence="2">The sequence shown here is derived from an EMBL/GenBank/DDBJ whole genome shotgun (WGS) entry which is preliminary data.</text>
</comment>
<dbReference type="GO" id="GO:0051301">
    <property type="term" value="P:cell division"/>
    <property type="evidence" value="ECO:0007669"/>
    <property type="project" value="InterPro"/>
</dbReference>
<name>A0A2H0YMX4_9BACT</name>
<feature type="domain" description="SHS2" evidence="1">
    <location>
        <begin position="16"/>
        <end position="251"/>
    </location>
</feature>
<sequence length="424" mass="48670">MVNLFFLKRQKEKELFLVLDIGTEAVKVLIFEKRQGKISVLGGGLEYFDRFRALESGKFETEVIKKTISKAVEEAQKESGVKTNSIFLGFSCDILKGRTISYSLKRKENKFLFLKNQVSVPKFFKFRNRESEIKNKRVDEKEEGEIKETVLREAKKKIAESYALQKGILPQDIQFQELRILETKIDGYRVPSLLGYDGEKADFKILATFLPKYYLESNFSDFISPPIIPIIREMGFKILEIRHPIVGLLSFLSQYPDALLLDIGGEVTQIFLAKRGILEEISEFETGGRQFSQILSENLGLSELEARNLKHRYSKRDLTEESRREIGKLLKISTHLWFQGLKEKLREIGSGIFPSEFFIFGGGALLPEIEEILEQGDWEDISFAEPPKVKFLQSKDLINIEEKIGLTAQNTPSLLNYHSIKGSF</sequence>
<evidence type="ECO:0000259" key="1">
    <source>
        <dbReference type="SMART" id="SM00842"/>
    </source>
</evidence>
<proteinExistence type="predicted"/>
<evidence type="ECO:0000313" key="2">
    <source>
        <dbReference type="EMBL" id="PIS39766.1"/>
    </source>
</evidence>
<dbReference type="AlphaFoldDB" id="A0A2H0YMX4"/>
<dbReference type="Proteomes" id="UP000230088">
    <property type="component" value="Unassembled WGS sequence"/>
</dbReference>
<dbReference type="Gene3D" id="3.30.420.40">
    <property type="match status" value="1"/>
</dbReference>
<organism evidence="2 3">
    <name type="scientific">Candidatus Nealsonbacteria bacterium CG08_land_8_20_14_0_20_38_20</name>
    <dbReference type="NCBI Taxonomy" id="1974705"/>
    <lineage>
        <taxon>Bacteria</taxon>
        <taxon>Candidatus Nealsoniibacteriota</taxon>
    </lineage>
</organism>
<dbReference type="EMBL" id="PEYD01000004">
    <property type="protein sequence ID" value="PIS39766.1"/>
    <property type="molecule type" value="Genomic_DNA"/>
</dbReference>
<dbReference type="SMART" id="SM00842">
    <property type="entry name" value="FtsA"/>
    <property type="match status" value="1"/>
</dbReference>